<dbReference type="GO" id="GO:0070212">
    <property type="term" value="P:protein poly-ADP-ribosylation"/>
    <property type="evidence" value="ECO:0007669"/>
    <property type="project" value="TreeGrafter"/>
</dbReference>
<gene>
    <name evidence="7" type="ORF">EB796_024611</name>
</gene>
<keyword evidence="8" id="KW-1185">Reference proteome</keyword>
<evidence type="ECO:0000313" key="8">
    <source>
        <dbReference type="Proteomes" id="UP000593567"/>
    </source>
</evidence>
<comment type="subcellular location">
    <subcellularLocation>
        <location evidence="1">Nucleus</location>
    </subcellularLocation>
</comment>
<dbReference type="OrthoDB" id="6159649at2759"/>
<comment type="caution">
    <text evidence="7">The sequence shown here is derived from an EMBL/GenBank/DDBJ whole genome shotgun (WGS) entry which is preliminary data.</text>
</comment>
<dbReference type="InterPro" id="IPR043472">
    <property type="entry name" value="Macro_dom-like"/>
</dbReference>
<sequence>MYVTCVDVDCVIRKKPHKQSQWRFDVAEYYADVGVCKPDSLVVYPPVEMGETEDAAKVRKMPALFVSSIDEHDLDTLKMLLSNQKRSGGGTITSCDFVRRKEGLVKVIYEDPKVADRVYYLHCSRKPLCLNDKSLEMELELPWLTDNHDDHRVRVSGFTEELDPEKLRFYLSALSNNSVRQMSFNKEQTRAIAEFKESLDFGLLLSNQHKFPLPEFSLKIQPEPKPYQLTATGSLTKDGIELPLENLLRREFNRDVDIVAERLTGHSDKWIITISPDVLEFVLRQKNRVRHCETLSIHSDFLGPDATCKVQKKSDELSNFVADNLLLYFLQNPNYSGHKKLEAFLCEHGISLAPKGVITSNLTSSKQKNREVLKNWRKRRDLIDDFIRSNVSVYYTQTLTQQVFNKLKPRFKNLFANKEVVTKVVEGKPIGIAGIKGNVEQLAQDLTKATAKYEAEIRDEKATMTEVLPNVFDYQLNIMKQTDFFTTLQQKHKLKAVSGDVQQHAVVFTGVPANIEAAQRETLNLLPHLAESKVSEQKKLLFLKVFKTAIAEKSIRQELLAAEKLQATWTVENQTLSVYSVDKSSAVKALKIINEVVWEAHYPQGRELDDPEKKILISGKWNDKKAELCKKFEPLEIVNFNDKTGLGMAGLVHNKGHVLEEISFFFSKNVMRKVVFDNFPEKIYFLVKHNKEVFNELAGKHNVKVTIRADGKSVAIEGTRDDNANFGCSLDKHLKGVFHDFHIIDNRARVQHINDDPEFLETVGWRNNCLVVKHEEGGVEKAVEPEPLSVTSHQTNCLYSVTLPSGTVCEVKRADITSLSHDAIVNAANGDLKHGGGLALAIVQKGGSGIQQECDHYVQKNGKLMEGEVMTSSPGNLSCKKIFHAVGPRWANGRNHEEPTLLNCIDNCFLEAEKEKIHSIAIPPISTGIFKFPMNMAVKAIVGAIEQREKNNEYLPQLISLVDNKSDSLQLFETELRRVFDKAFSQEAAPVKPSNSAKAGPTKSSFSSATGKYTITDNTIKLASGISIELVYGDS</sequence>
<dbReference type="GO" id="GO:0010629">
    <property type="term" value="P:negative regulation of gene expression"/>
    <property type="evidence" value="ECO:0007669"/>
    <property type="project" value="TreeGrafter"/>
</dbReference>
<protein>
    <submittedName>
        <fullName evidence="7">PARP14</fullName>
    </submittedName>
</protein>
<reference evidence="7" key="1">
    <citation type="submission" date="2020-06" db="EMBL/GenBank/DDBJ databases">
        <title>Draft genome of Bugula neritina, a colonial animal packing powerful symbionts and potential medicines.</title>
        <authorList>
            <person name="Rayko M."/>
        </authorList>
    </citation>
    <scope>NUCLEOTIDE SEQUENCE [LARGE SCALE GENOMIC DNA]</scope>
    <source>
        <strain evidence="7">Kwan_BN1</strain>
    </source>
</reference>
<dbReference type="InterPro" id="IPR012677">
    <property type="entry name" value="Nucleotide-bd_a/b_plait_sf"/>
</dbReference>
<organism evidence="7 8">
    <name type="scientific">Bugula neritina</name>
    <name type="common">Brown bryozoan</name>
    <name type="synonym">Sertularia neritina</name>
    <dbReference type="NCBI Taxonomy" id="10212"/>
    <lineage>
        <taxon>Eukaryota</taxon>
        <taxon>Metazoa</taxon>
        <taxon>Spiralia</taxon>
        <taxon>Lophotrochozoa</taxon>
        <taxon>Bryozoa</taxon>
        <taxon>Gymnolaemata</taxon>
        <taxon>Cheilostomatida</taxon>
        <taxon>Flustrina</taxon>
        <taxon>Buguloidea</taxon>
        <taxon>Bugulidae</taxon>
        <taxon>Bugula</taxon>
    </lineage>
</organism>
<dbReference type="GO" id="GO:0003714">
    <property type="term" value="F:transcription corepressor activity"/>
    <property type="evidence" value="ECO:0007669"/>
    <property type="project" value="TreeGrafter"/>
</dbReference>
<dbReference type="Gene3D" id="3.30.70.330">
    <property type="match status" value="1"/>
</dbReference>
<dbReference type="InterPro" id="IPR002589">
    <property type="entry name" value="Macro_dom"/>
</dbReference>
<evidence type="ECO:0000259" key="6">
    <source>
        <dbReference type="PROSITE" id="PS51154"/>
    </source>
</evidence>
<dbReference type="SMART" id="SM00506">
    <property type="entry name" value="A1pp"/>
    <property type="match status" value="1"/>
</dbReference>
<dbReference type="GO" id="GO:1990404">
    <property type="term" value="F:NAD+-protein mono-ADP-ribosyltransferase activity"/>
    <property type="evidence" value="ECO:0007669"/>
    <property type="project" value="TreeGrafter"/>
</dbReference>
<keyword evidence="5" id="KW-0539">Nucleus</keyword>
<dbReference type="AlphaFoldDB" id="A0A7J7IT87"/>
<dbReference type="GO" id="GO:0005634">
    <property type="term" value="C:nucleus"/>
    <property type="evidence" value="ECO:0007669"/>
    <property type="project" value="UniProtKB-SubCell"/>
</dbReference>
<dbReference type="CDD" id="cd02907">
    <property type="entry name" value="Macro_Af1521_BAL-like"/>
    <property type="match status" value="1"/>
</dbReference>
<dbReference type="GO" id="GO:0003950">
    <property type="term" value="F:NAD+ poly-ADP-ribosyltransferase activity"/>
    <property type="evidence" value="ECO:0007669"/>
    <property type="project" value="TreeGrafter"/>
</dbReference>
<evidence type="ECO:0000313" key="7">
    <source>
        <dbReference type="EMBL" id="KAF6017080.1"/>
    </source>
</evidence>
<keyword evidence="3" id="KW-0808">Transferase</keyword>
<dbReference type="GO" id="GO:0005737">
    <property type="term" value="C:cytoplasm"/>
    <property type="evidence" value="ECO:0007669"/>
    <property type="project" value="TreeGrafter"/>
</dbReference>
<feature type="domain" description="Macro" evidence="6">
    <location>
        <begin position="796"/>
        <end position="980"/>
    </location>
</feature>
<evidence type="ECO:0000256" key="4">
    <source>
        <dbReference type="ARBA" id="ARBA00023027"/>
    </source>
</evidence>
<accession>A0A7J7IT87</accession>
<name>A0A7J7IT87_BUGNE</name>
<dbReference type="SUPFAM" id="SSF52949">
    <property type="entry name" value="Macro domain-like"/>
    <property type="match status" value="1"/>
</dbReference>
<dbReference type="PANTHER" id="PTHR14453:SF102">
    <property type="entry name" value="PROTEIN MONO-ADP-RIBOSYLTRANSFERASE PARP14-LIKE"/>
    <property type="match status" value="1"/>
</dbReference>
<dbReference type="Pfam" id="PF01661">
    <property type="entry name" value="Macro"/>
    <property type="match status" value="1"/>
</dbReference>
<dbReference type="PANTHER" id="PTHR14453">
    <property type="entry name" value="PARP/ZINC FINGER CCCH TYPE DOMAIN CONTAINING PROTEIN"/>
    <property type="match status" value="1"/>
</dbReference>
<dbReference type="InterPro" id="IPR052056">
    <property type="entry name" value="Mono-ARTD/PARP"/>
</dbReference>
<evidence type="ECO:0000256" key="3">
    <source>
        <dbReference type="ARBA" id="ARBA00022679"/>
    </source>
</evidence>
<dbReference type="Gene3D" id="3.40.220.10">
    <property type="entry name" value="Leucine Aminopeptidase, subunit E, domain 1"/>
    <property type="match status" value="1"/>
</dbReference>
<evidence type="ECO:0000256" key="2">
    <source>
        <dbReference type="ARBA" id="ARBA00022676"/>
    </source>
</evidence>
<dbReference type="Proteomes" id="UP000593567">
    <property type="component" value="Unassembled WGS sequence"/>
</dbReference>
<keyword evidence="2" id="KW-0328">Glycosyltransferase</keyword>
<proteinExistence type="predicted"/>
<evidence type="ECO:0000256" key="5">
    <source>
        <dbReference type="ARBA" id="ARBA00023242"/>
    </source>
</evidence>
<evidence type="ECO:0000256" key="1">
    <source>
        <dbReference type="ARBA" id="ARBA00004123"/>
    </source>
</evidence>
<dbReference type="EMBL" id="VXIV02003433">
    <property type="protein sequence ID" value="KAF6017080.1"/>
    <property type="molecule type" value="Genomic_DNA"/>
</dbReference>
<keyword evidence="4" id="KW-0520">NAD</keyword>
<dbReference type="PROSITE" id="PS51154">
    <property type="entry name" value="MACRO"/>
    <property type="match status" value="1"/>
</dbReference>